<name>A0A7D3XLU2_9BACT</name>
<accession>A0A7D3XLU2</accession>
<organism evidence="1 2">
    <name type="scientific">Tenuifilum thalassicum</name>
    <dbReference type="NCBI Taxonomy" id="2590900"/>
    <lineage>
        <taxon>Bacteria</taxon>
        <taxon>Pseudomonadati</taxon>
        <taxon>Bacteroidota</taxon>
        <taxon>Bacteroidia</taxon>
        <taxon>Bacteroidales</taxon>
        <taxon>Tenuifilaceae</taxon>
        <taxon>Tenuifilum</taxon>
    </lineage>
</organism>
<dbReference type="AlphaFoldDB" id="A0A7D3XLU2"/>
<evidence type="ECO:0000313" key="1">
    <source>
        <dbReference type="EMBL" id="QKG80595.1"/>
    </source>
</evidence>
<dbReference type="RefSeq" id="WP_173075471.1">
    <property type="nucleotide sequence ID" value="NZ_CP041345.1"/>
</dbReference>
<protein>
    <submittedName>
        <fullName evidence="1">Uncharacterized protein</fullName>
    </submittedName>
</protein>
<dbReference type="KEGG" id="ttz:FHG85_10040"/>
<dbReference type="EMBL" id="CP041345">
    <property type="protein sequence ID" value="QKG80595.1"/>
    <property type="molecule type" value="Genomic_DNA"/>
</dbReference>
<evidence type="ECO:0000313" key="2">
    <source>
        <dbReference type="Proteomes" id="UP000500961"/>
    </source>
</evidence>
<keyword evidence="2" id="KW-1185">Reference proteome</keyword>
<gene>
    <name evidence="1" type="ORF">FHG85_10040</name>
</gene>
<reference evidence="1 2" key="1">
    <citation type="submission" date="2019-07" db="EMBL/GenBank/DDBJ databases">
        <title>Thalassofilum flectens gen. nov., sp. nov., a novel moderate thermophilic anaerobe from a shallow sea hot spring in Kunashir Island (Russia), representing a new family in the order Bacteroidales, and proposal of Thalassofilacea fam. nov.</title>
        <authorList>
            <person name="Kochetkova T.V."/>
            <person name="Podosokorskaya O.A."/>
            <person name="Novikov A."/>
            <person name="Elcheninov A.G."/>
            <person name="Toshchakov S.V."/>
            <person name="Kublanov I.V."/>
        </authorList>
    </citation>
    <scope>NUCLEOTIDE SEQUENCE [LARGE SCALE GENOMIC DNA]</scope>
    <source>
        <strain evidence="1 2">38-H</strain>
    </source>
</reference>
<proteinExistence type="predicted"/>
<sequence length="198" mass="22482">MPDKYQIESFSINDAIRPVTFNPIKHHREHVCSLIYELHKQNNLDYLKSVFASIGGTLIDFYIGTLTVIQIANEVISILANEKVNNFSEYKSWLGFPKTNYKCVKLSDDSTWVLKLGNKPEYFVHIHPGRYSSNTVRCRPNTLKVAITIRSLIGFDEEKFDLQLVNLARDIVGLSPLGQLKPHSAISRMVSILNVNCG</sequence>
<dbReference type="Proteomes" id="UP000500961">
    <property type="component" value="Chromosome"/>
</dbReference>